<protein>
    <submittedName>
        <fullName evidence="2">Uncharacterized protein</fullName>
    </submittedName>
</protein>
<gene>
    <name evidence="2" type="ORF">BGZ95_010138</name>
</gene>
<keyword evidence="3" id="KW-1185">Reference proteome</keyword>
<dbReference type="AlphaFoldDB" id="A0AAD4H571"/>
<dbReference type="Proteomes" id="UP001194580">
    <property type="component" value="Unassembled WGS sequence"/>
</dbReference>
<feature type="region of interest" description="Disordered" evidence="1">
    <location>
        <begin position="300"/>
        <end position="319"/>
    </location>
</feature>
<evidence type="ECO:0000313" key="2">
    <source>
        <dbReference type="EMBL" id="KAG0274057.1"/>
    </source>
</evidence>
<evidence type="ECO:0000256" key="1">
    <source>
        <dbReference type="SAM" id="MobiDB-lite"/>
    </source>
</evidence>
<feature type="compositionally biased region" description="Polar residues" evidence="1">
    <location>
        <begin position="107"/>
        <end position="124"/>
    </location>
</feature>
<organism evidence="2 3">
    <name type="scientific">Linnemannia exigua</name>
    <dbReference type="NCBI Taxonomy" id="604196"/>
    <lineage>
        <taxon>Eukaryota</taxon>
        <taxon>Fungi</taxon>
        <taxon>Fungi incertae sedis</taxon>
        <taxon>Mucoromycota</taxon>
        <taxon>Mortierellomycotina</taxon>
        <taxon>Mortierellomycetes</taxon>
        <taxon>Mortierellales</taxon>
        <taxon>Mortierellaceae</taxon>
        <taxon>Linnemannia</taxon>
    </lineage>
</organism>
<sequence>MSSTSTPTPVVVTLPRPPCFCGYTSIAIYPDPIATTPSSTLLFSGKAGKKDPPPLKNNWVYECHFTVQQRGMVKPEHCDDCEEARRPRIPRHPSGLMGPSNLPAEQDSMQALSPNSDIPPSTTTDLKRPHQHKQHTAPHYDNVELWPRATPTTPSSSLDQQDYLSDKETVIGAQINQPSTFHGLSPLDHLRVCGFHMHALEWHHMQTVGIDQIIALAKQTGCGVFNLSVIRWLGEHIRKKLKSACTNTSTAIRTFTTGVKNKDIYKDVTMMTKGMDFTLFHKMGCLCKKEAALVRVPTTLGTSSSSTSASRRGTTSSPARNEQELWIVCRARAQVRPTFEILDHGREDHGSNKQMIAWYASASTTTCGSGSGSGSSRRGRQMTVATGVGPGIGNEFQECSFGIPLEIANFGHNRAPIHQKVAKNAWLSRWLSPPSHTHPPSPLPAGLKRAISAVKESMMTERQWPPPDISSTQGPRTTVRYLDENGWPLSTSSLYNDENEEQDSKDLRNSIYSNTQQNVGWDIGLPRIKQVPKKDDRSRDMKGLDKELQEVLTRHVAVLRSRIDTDEEGQSFEMLGDELSMSSRFYRRIDMEAISTVRFQLCKDCRDGMREFCVIPRHCLQPHYPSPLPSTASLDPLIQLDVDMDKDIDIGVELEAQVDLELEHIDKELEGVMTRYAEEVQRSMEARSRLIPFFLQCRACEQRQQGVDVVPCGHELLCGQCLDSVEFYVIPRKV</sequence>
<feature type="region of interest" description="Disordered" evidence="1">
    <location>
        <begin position="86"/>
        <end position="137"/>
    </location>
</feature>
<evidence type="ECO:0000313" key="3">
    <source>
        <dbReference type="Proteomes" id="UP001194580"/>
    </source>
</evidence>
<name>A0AAD4H571_9FUNG</name>
<comment type="caution">
    <text evidence="2">The sequence shown here is derived from an EMBL/GenBank/DDBJ whole genome shotgun (WGS) entry which is preliminary data.</text>
</comment>
<accession>A0AAD4H571</accession>
<dbReference type="EMBL" id="JAAAIL010000657">
    <property type="protein sequence ID" value="KAG0274057.1"/>
    <property type="molecule type" value="Genomic_DNA"/>
</dbReference>
<reference evidence="2" key="1">
    <citation type="journal article" date="2020" name="Fungal Divers.">
        <title>Resolving the Mortierellaceae phylogeny through synthesis of multi-gene phylogenetics and phylogenomics.</title>
        <authorList>
            <person name="Vandepol N."/>
            <person name="Liber J."/>
            <person name="Desiro A."/>
            <person name="Na H."/>
            <person name="Kennedy M."/>
            <person name="Barry K."/>
            <person name="Grigoriev I.V."/>
            <person name="Miller A.N."/>
            <person name="O'Donnell K."/>
            <person name="Stajich J.E."/>
            <person name="Bonito G."/>
        </authorList>
    </citation>
    <scope>NUCLEOTIDE SEQUENCE</scope>
    <source>
        <strain evidence="2">NRRL 28262</strain>
    </source>
</reference>
<proteinExistence type="predicted"/>